<reference evidence="4 5" key="1">
    <citation type="submission" date="2016-08" db="EMBL/GenBank/DDBJ databases">
        <authorList>
            <person name="Seilhamer J.J."/>
        </authorList>
    </citation>
    <scope>NUCLEOTIDE SEQUENCE [LARGE SCALE GENOMIC DNA]</scope>
    <source>
        <strain evidence="4 5">KH-21-114</strain>
    </source>
</reference>
<dbReference type="EMBL" id="MINH01000016">
    <property type="protein sequence ID" value="POG12433.1"/>
    <property type="molecule type" value="Genomic_DNA"/>
</dbReference>
<dbReference type="Pfam" id="PF11906">
    <property type="entry name" value="DUF3426"/>
    <property type="match status" value="1"/>
</dbReference>
<feature type="transmembrane region" description="Helical" evidence="2">
    <location>
        <begin position="284"/>
        <end position="304"/>
    </location>
</feature>
<dbReference type="InterPro" id="IPR021834">
    <property type="entry name" value="DUF3426"/>
</dbReference>
<feature type="compositionally biased region" description="Basic and acidic residues" evidence="1">
    <location>
        <begin position="194"/>
        <end position="233"/>
    </location>
</feature>
<comment type="caution">
    <text evidence="4">The sequence shown here is derived from an EMBL/GenBank/DDBJ whole genome shotgun (WGS) entry which is preliminary data.</text>
</comment>
<keyword evidence="2" id="KW-1133">Transmembrane helix</keyword>
<name>A0A2S3XAJ6_PSEPU</name>
<dbReference type="InterPro" id="IPR011723">
    <property type="entry name" value="Znf/thioredoxin_put"/>
</dbReference>
<dbReference type="AlphaFoldDB" id="A0A2S3XAJ6"/>
<organism evidence="4 5">
    <name type="scientific">Pseudomonas putida</name>
    <name type="common">Arthrobacter siderocapsulatus</name>
    <dbReference type="NCBI Taxonomy" id="303"/>
    <lineage>
        <taxon>Bacteria</taxon>
        <taxon>Pseudomonadati</taxon>
        <taxon>Pseudomonadota</taxon>
        <taxon>Gammaproteobacteria</taxon>
        <taxon>Pseudomonadales</taxon>
        <taxon>Pseudomonadaceae</taxon>
        <taxon>Pseudomonas</taxon>
    </lineage>
</organism>
<evidence type="ECO:0000313" key="4">
    <source>
        <dbReference type="EMBL" id="POG12433.1"/>
    </source>
</evidence>
<feature type="compositionally biased region" description="Basic and acidic residues" evidence="1">
    <location>
        <begin position="240"/>
        <end position="259"/>
    </location>
</feature>
<accession>A0A2S3XAJ6</accession>
<reference evidence="4 5" key="2">
    <citation type="submission" date="2018-03" db="EMBL/GenBank/DDBJ databases">
        <title>Draft genome of Pseudomonas putida strain KH-21-114.</title>
        <authorList>
            <person name="Yoshizawa S."/>
            <person name="Khan N.H."/>
            <person name="Nishimura M."/>
            <person name="Chiura H.X."/>
            <person name="Ogura Y."/>
            <person name="Hayashi T."/>
            <person name="Kogure K."/>
        </authorList>
    </citation>
    <scope>NUCLEOTIDE SEQUENCE [LARGE SCALE GENOMIC DNA]</scope>
    <source>
        <strain evidence="4 5">KH-21-114</strain>
    </source>
</reference>
<dbReference type="Proteomes" id="UP000237230">
    <property type="component" value="Unassembled WGS sequence"/>
</dbReference>
<dbReference type="OrthoDB" id="5294582at2"/>
<gene>
    <name evidence="4" type="ORF">BGP84_03880</name>
</gene>
<feature type="domain" description="Zinc finger/thioredoxin putative" evidence="3">
    <location>
        <begin position="6"/>
        <end position="41"/>
    </location>
</feature>
<evidence type="ECO:0000313" key="5">
    <source>
        <dbReference type="Proteomes" id="UP000237230"/>
    </source>
</evidence>
<evidence type="ECO:0000259" key="3">
    <source>
        <dbReference type="Pfam" id="PF13719"/>
    </source>
</evidence>
<feature type="compositionally biased region" description="Basic and acidic residues" evidence="1">
    <location>
        <begin position="165"/>
        <end position="175"/>
    </location>
</feature>
<keyword evidence="2" id="KW-0812">Transmembrane</keyword>
<proteinExistence type="predicted"/>
<feature type="region of interest" description="Disordered" evidence="1">
    <location>
        <begin position="106"/>
        <end position="259"/>
    </location>
</feature>
<dbReference type="RefSeq" id="WP_103445833.1">
    <property type="nucleotide sequence ID" value="NZ_MINH01000016.1"/>
</dbReference>
<keyword evidence="2" id="KW-0472">Membrane</keyword>
<evidence type="ECO:0000256" key="2">
    <source>
        <dbReference type="SAM" id="Phobius"/>
    </source>
</evidence>
<evidence type="ECO:0000256" key="1">
    <source>
        <dbReference type="SAM" id="MobiDB-lite"/>
    </source>
</evidence>
<sequence length="438" mass="48738">MTDSFVTQCPHCQTSFRVTHHQLSVARGVVRCGHCLQVFNAAKQLLEQNRATAGVAPEVPLPAVVEPVAAPEPVASEPPPVEKEDWAITAQALDELDLDQELARLERRGEPAEPGPDTKAGALQARRDEPATDEHDDELFGTATDDRHEPLAAHDPAPVLLDEQPLEREPGDRTEPTLGGNLDLDLDDEPPAQRADEPEPTQRLDEHDDDVIHEKGLSARDDDTDLHLSARDDDPLEPLPGERLEPGFTAKPERPSRKEPLVDVVDDPLQLGWEKPRPNWGKRLLWSFLTLLAAGLLAFQYVWFHFDELARQDQYRPTFQQLCPMLGCQVPTRVDIGRIKSSNLVVRSHPDFKGALIVDAIIYNRAPFAQPFPLLELRFADLNGQLIASRRFKPSEYLSGELAGRGEMPSQTPIHIALDILDPGPKAVNYSLSFRSPE</sequence>
<protein>
    <recommendedName>
        <fullName evidence="3">Zinc finger/thioredoxin putative domain-containing protein</fullName>
    </recommendedName>
</protein>
<dbReference type="Pfam" id="PF13719">
    <property type="entry name" value="Zn_ribbon_5"/>
    <property type="match status" value="1"/>
</dbReference>
<dbReference type="NCBIfam" id="TIGR02098">
    <property type="entry name" value="MJ0042_CXXC"/>
    <property type="match status" value="1"/>
</dbReference>